<keyword evidence="2" id="KW-0233">DNA recombination</keyword>
<dbReference type="Pfam" id="PF13408">
    <property type="entry name" value="Zn_ribbon_recom"/>
    <property type="match status" value="1"/>
</dbReference>
<feature type="domain" description="Recombinase zinc beta ribbon" evidence="4">
    <location>
        <begin position="196"/>
        <end position="253"/>
    </location>
</feature>
<name>A0A6B2NTK5_9RHOB</name>
<accession>A0A6B2NTK5</accession>
<dbReference type="InterPro" id="IPR025827">
    <property type="entry name" value="Zn_ribbon_recom_dom"/>
</dbReference>
<dbReference type="GO" id="GO:0000150">
    <property type="term" value="F:DNA strand exchange activity"/>
    <property type="evidence" value="ECO:0007669"/>
    <property type="project" value="TreeGrafter"/>
</dbReference>
<feature type="coiled-coil region" evidence="3">
    <location>
        <begin position="278"/>
        <end position="335"/>
    </location>
</feature>
<evidence type="ECO:0000313" key="5">
    <source>
        <dbReference type="EMBL" id="NDW47482.1"/>
    </source>
</evidence>
<evidence type="ECO:0000256" key="3">
    <source>
        <dbReference type="SAM" id="Coils"/>
    </source>
</evidence>
<evidence type="ECO:0000256" key="2">
    <source>
        <dbReference type="ARBA" id="ARBA00023172"/>
    </source>
</evidence>
<gene>
    <name evidence="5" type="ORF">G0P99_21265</name>
</gene>
<keyword evidence="1" id="KW-0238">DNA-binding</keyword>
<dbReference type="GO" id="GO:0003677">
    <property type="term" value="F:DNA binding"/>
    <property type="evidence" value="ECO:0007669"/>
    <property type="project" value="UniProtKB-KW"/>
</dbReference>
<keyword evidence="3" id="KW-0175">Coiled coil</keyword>
<proteinExistence type="predicted"/>
<sequence length="409" mass="46683">MHWQLRALLSEAGGKLESPSLEFGDDSDSVLRENMLATVSQHQRQKNQEQTVNRMRARMMNGYWVFHAPVGFKSEVVKGHGRLLLRDEPVASYIQEALEGFASGRFETQGEVKRFLESCPEIPKNFPDGTIRYEKVARIMRRVHYAGYIERPEWGVDLRKGHHEGMVSLETWQAVQERVNGATRAPVRKDINADFPLRGFVLCNDCGNPLTANWSKSKTGKKHPYYLCFTKGCESHRKSIRRDVLEEAFTDYLHELQPSETLLTLTKAMFKNVWDQRAEQAQAGMVSLKREVTKIEKQIDGLLHRIVEASMPSVISAYEKRLARLEQDKLVAQEKLGKTAEPSHSFDQLFELACAFLASPWKLWESGQLTLQRTVLKLAFAERITYCRKTGLRTPETTLPFKVLGGAEG</sequence>
<dbReference type="PANTHER" id="PTHR30461:SF2">
    <property type="entry name" value="SERINE RECOMBINASE PINE-RELATED"/>
    <property type="match status" value="1"/>
</dbReference>
<evidence type="ECO:0000256" key="1">
    <source>
        <dbReference type="ARBA" id="ARBA00023125"/>
    </source>
</evidence>
<dbReference type="InterPro" id="IPR050639">
    <property type="entry name" value="SSR_resolvase"/>
</dbReference>
<dbReference type="Gene3D" id="3.90.1750.20">
    <property type="entry name" value="Putative Large Serine Recombinase, Chain B, Domain 2"/>
    <property type="match status" value="1"/>
</dbReference>
<dbReference type="PANTHER" id="PTHR30461">
    <property type="entry name" value="DNA-INVERTASE FROM LAMBDOID PROPHAGE"/>
    <property type="match status" value="1"/>
</dbReference>
<comment type="caution">
    <text evidence="5">The sequence shown here is derived from an EMBL/GenBank/DDBJ whole genome shotgun (WGS) entry which is preliminary data.</text>
</comment>
<organism evidence="5">
    <name type="scientific">Ruegeria sp. PrR005</name>
    <dbReference type="NCBI Taxonomy" id="2706882"/>
    <lineage>
        <taxon>Bacteria</taxon>
        <taxon>Pseudomonadati</taxon>
        <taxon>Pseudomonadota</taxon>
        <taxon>Alphaproteobacteria</taxon>
        <taxon>Rhodobacterales</taxon>
        <taxon>Roseobacteraceae</taxon>
        <taxon>Ruegeria</taxon>
    </lineage>
</organism>
<evidence type="ECO:0000259" key="4">
    <source>
        <dbReference type="Pfam" id="PF13408"/>
    </source>
</evidence>
<reference evidence="5" key="1">
    <citation type="submission" date="2020-02" db="EMBL/GenBank/DDBJ databases">
        <title>Delineation of the pyrene-degrading pathway in Roseobacter clade bacteria by genomic analysis.</title>
        <authorList>
            <person name="Zhou H."/>
            <person name="Wang H."/>
        </authorList>
    </citation>
    <scope>NUCLEOTIDE SEQUENCE</scope>
    <source>
        <strain evidence="5">PrR005</strain>
    </source>
</reference>
<protein>
    <submittedName>
        <fullName evidence="5">Recombinase</fullName>
    </submittedName>
</protein>
<dbReference type="EMBL" id="JAAGOX010000055">
    <property type="protein sequence ID" value="NDW47482.1"/>
    <property type="molecule type" value="Genomic_DNA"/>
</dbReference>
<dbReference type="AlphaFoldDB" id="A0A6B2NTK5"/>
<dbReference type="InterPro" id="IPR038109">
    <property type="entry name" value="DNA_bind_recomb_sf"/>
</dbReference>